<evidence type="ECO:0000259" key="1">
    <source>
        <dbReference type="Pfam" id="PF13173"/>
    </source>
</evidence>
<feature type="domain" description="AAA" evidence="1">
    <location>
        <begin position="19"/>
        <end position="139"/>
    </location>
</feature>
<comment type="caution">
    <text evidence="3">The sequence shown here is derived from an EMBL/GenBank/DDBJ whole genome shotgun (WGS) entry which is preliminary data.</text>
</comment>
<accession>A0A1G1Y9R8</accession>
<evidence type="ECO:0000259" key="2">
    <source>
        <dbReference type="Pfam" id="PF13635"/>
    </source>
</evidence>
<feature type="domain" description="DUF4143" evidence="2">
    <location>
        <begin position="215"/>
        <end position="364"/>
    </location>
</feature>
<gene>
    <name evidence="3" type="ORF">A2663_03060</name>
</gene>
<dbReference type="SUPFAM" id="SSF52540">
    <property type="entry name" value="P-loop containing nucleoside triphosphate hydrolases"/>
    <property type="match status" value="1"/>
</dbReference>
<organism evidence="3 4">
    <name type="scientific">Candidatus Buchananbacteria bacterium RIFCSPHIGHO2_01_FULL_46_12</name>
    <dbReference type="NCBI Taxonomy" id="1797536"/>
    <lineage>
        <taxon>Bacteria</taxon>
        <taxon>Candidatus Buchananiibacteriota</taxon>
    </lineage>
</organism>
<dbReference type="Pfam" id="PF13173">
    <property type="entry name" value="AAA_14"/>
    <property type="match status" value="1"/>
</dbReference>
<dbReference type="EMBL" id="MHIF01000011">
    <property type="protein sequence ID" value="OGY48480.1"/>
    <property type="molecule type" value="Genomic_DNA"/>
</dbReference>
<protein>
    <recommendedName>
        <fullName evidence="5">AAA+ ATPase domain-containing protein</fullName>
    </recommendedName>
</protein>
<dbReference type="InterPro" id="IPR027417">
    <property type="entry name" value="P-loop_NTPase"/>
</dbReference>
<dbReference type="AlphaFoldDB" id="A0A1G1Y9R8"/>
<dbReference type="Proteomes" id="UP000178432">
    <property type="component" value="Unassembled WGS sequence"/>
</dbReference>
<name>A0A1G1Y9R8_9BACT</name>
<evidence type="ECO:0008006" key="5">
    <source>
        <dbReference type="Google" id="ProtNLM"/>
    </source>
</evidence>
<proteinExistence type="predicted"/>
<dbReference type="PANTHER" id="PTHR43566">
    <property type="entry name" value="CONSERVED PROTEIN"/>
    <property type="match status" value="1"/>
</dbReference>
<dbReference type="Gene3D" id="3.40.50.300">
    <property type="entry name" value="P-loop containing nucleotide triphosphate hydrolases"/>
    <property type="match status" value="1"/>
</dbReference>
<dbReference type="PANTHER" id="PTHR43566:SF1">
    <property type="entry name" value="AAA+ ATPASE DOMAIN-CONTAINING PROTEIN"/>
    <property type="match status" value="1"/>
</dbReference>
<evidence type="ECO:0000313" key="3">
    <source>
        <dbReference type="EMBL" id="OGY48480.1"/>
    </source>
</evidence>
<dbReference type="InterPro" id="IPR025420">
    <property type="entry name" value="DUF4143"/>
</dbReference>
<dbReference type="Pfam" id="PF13635">
    <property type="entry name" value="DUF4143"/>
    <property type="match status" value="1"/>
</dbReference>
<dbReference type="InterPro" id="IPR041682">
    <property type="entry name" value="AAA_14"/>
</dbReference>
<sequence length="409" mass="46858">MYIKRKLEAKILSYLQTPEIIVVLGPRQCGKTTLLKEVSRGLENCVFISFEDQAALQLFEGDYDGFVSRFIKGNSYLFIDEFQYSKNGGKILKRIYDNEKIKIIITGSSMIDLTVNTVKFLVGRIFIFSLYPFDFEEFLSSKNAALLNIIKKEKEKIDLKDASAPAELSEPLQKELIKYFEEYAVFGGYPRAVLAATYAEKQEILINIYNTFFLREVKDILGLIDDYKLTKLLKGLALQAGNLIEYRELSQLSEYAHPTLKKYLNFLEKAFICQFIRPYFKNKRKEIVKNPKVFFLDGGLRNAVIGDFRPISDRVDAGALLENAAFAQLLKTGAKINYWRDKNGNEIDFIADYGGGRLFAVEVKGSAPPARPPFSVFRQNYPEIDIFFVYLTANKKQIGNNHIKPIYLL</sequence>
<evidence type="ECO:0000313" key="4">
    <source>
        <dbReference type="Proteomes" id="UP000178432"/>
    </source>
</evidence>
<reference evidence="3 4" key="1">
    <citation type="journal article" date="2016" name="Nat. Commun.">
        <title>Thousands of microbial genomes shed light on interconnected biogeochemical processes in an aquifer system.</title>
        <authorList>
            <person name="Anantharaman K."/>
            <person name="Brown C.T."/>
            <person name="Hug L.A."/>
            <person name="Sharon I."/>
            <person name="Castelle C.J."/>
            <person name="Probst A.J."/>
            <person name="Thomas B.C."/>
            <person name="Singh A."/>
            <person name="Wilkins M.J."/>
            <person name="Karaoz U."/>
            <person name="Brodie E.L."/>
            <person name="Williams K.H."/>
            <person name="Hubbard S.S."/>
            <person name="Banfield J.F."/>
        </authorList>
    </citation>
    <scope>NUCLEOTIDE SEQUENCE [LARGE SCALE GENOMIC DNA]</scope>
</reference>